<dbReference type="InterPro" id="IPR013716">
    <property type="entry name" value="Adenylate_cyclase_G-a-bd"/>
</dbReference>
<feature type="compositionally biased region" description="Low complexity" evidence="17">
    <location>
        <begin position="180"/>
        <end position="197"/>
    </location>
</feature>
<dbReference type="Gene3D" id="3.30.70.1230">
    <property type="entry name" value="Nucleotide cyclase"/>
    <property type="match status" value="1"/>
</dbReference>
<evidence type="ECO:0000256" key="3">
    <source>
        <dbReference type="ARBA" id="ARBA00003896"/>
    </source>
</evidence>
<feature type="compositionally biased region" description="Polar residues" evidence="17">
    <location>
        <begin position="126"/>
        <end position="143"/>
    </location>
</feature>
<feature type="compositionally biased region" description="Low complexity" evidence="17">
    <location>
        <begin position="1125"/>
        <end position="1137"/>
    </location>
</feature>
<evidence type="ECO:0000256" key="17">
    <source>
        <dbReference type="SAM" id="MobiDB-lite"/>
    </source>
</evidence>
<feature type="region of interest" description="Disordered" evidence="17">
    <location>
        <begin position="568"/>
        <end position="594"/>
    </location>
</feature>
<evidence type="ECO:0000256" key="5">
    <source>
        <dbReference type="ARBA" id="ARBA00012201"/>
    </source>
</evidence>
<dbReference type="SMART" id="SM00044">
    <property type="entry name" value="CYCc"/>
    <property type="match status" value="1"/>
</dbReference>
<feature type="region of interest" description="Disordered" evidence="17">
    <location>
        <begin position="289"/>
        <end position="534"/>
    </location>
</feature>
<dbReference type="SUPFAM" id="SSF52058">
    <property type="entry name" value="L domain-like"/>
    <property type="match status" value="2"/>
</dbReference>
<keyword evidence="12" id="KW-0460">Magnesium</keyword>
<dbReference type="FunFam" id="3.80.10.10:FF:000305">
    <property type="entry name" value="Adenylate cyclase AcyA"/>
    <property type="match status" value="1"/>
</dbReference>
<feature type="compositionally biased region" description="Basic residues" evidence="17">
    <location>
        <begin position="500"/>
        <end position="511"/>
    </location>
</feature>
<feature type="domain" description="Guanylate cyclase" evidence="18">
    <location>
        <begin position="1758"/>
        <end position="1895"/>
    </location>
</feature>
<accession>A0A5M8PUC0</accession>
<dbReference type="Pfam" id="PF08509">
    <property type="entry name" value="Ad_cyc_g-alpha"/>
    <property type="match status" value="1"/>
</dbReference>
<protein>
    <recommendedName>
        <fullName evidence="6">Adenylate cyclase</fullName>
        <ecNumber evidence="5">4.6.1.1</ecNumber>
    </recommendedName>
    <alternativeName>
        <fullName evidence="15">ATP pyrophosphate-lyase</fullName>
    </alternativeName>
    <alternativeName>
        <fullName evidence="16">Adenylyl cyclase</fullName>
    </alternativeName>
</protein>
<evidence type="ECO:0000256" key="11">
    <source>
        <dbReference type="ARBA" id="ARBA00022840"/>
    </source>
</evidence>
<sequence length="2139" mass="236638">MTRREPSTRNGAEGPSKGSWRSQDTVRGELGPSSRGKQQLRTGKPDFFEKELPTTPPYGGLARSTAKFLSTSPDISPKDNRMASAARDYRRDLSTLDTSAGRVPSISNDPPSASTPIANIAPWATEETSGSPYSVFPSESATGDSKDDVRFPTALRPGTGGTAMTESPDGLSFDDERRPSVASTTTVSSQGSSSKMSAGRKKKLAGFFGEDPSSQEAQRQNSDSSIPMMGQRTLSSHSHRDRNNSIQANNDSQINPAASRPRTPVPSSDVVPWLFQNFQDIPQYGDAPVRQALAGLDKQRYAEREKEQHPTSNPNHHHHRFHFPGHRHTRSKEETSKSSTKDSGHGFPARPAAHREDSAASLQRLKDQISSPMASHTSLGLRTESPTPSANSSMMSRDSPPSQRSLADGSSGKRSIFGKLRRNKGDRGLNDTLKELPVSTPSLQDPSTQYPSGSVTEISPRKKSRDGSMATFDSGATMRASDRACSETVSQKKDGGGKLLHGHGKFPRPSRRGFSYESPGSKESDNVGENSTGNSSIWNLDTDLSHMEGIISSAPADTTPHGGIYLGGRPSEDKGKVSKALNEPSGPGAWDAPDSWAVAKVGDENMGRLQEIDEASVPQKDEDDGISHCVRVFRIDSTFATLSTHVNTTVSEILQMLGKKSFLQDDLGNYQIIMRKHDLQRQLVLSERPIAIQKRLLEQAGYLTSDHLEEIGREDNSYLCRFTFVPTKLSGYYSLEKDPGLGKMQKFSHVDLQGRSLVTIPITLYSRTNEIISLNLSRNLSLDVPKDFIQSCNNLREIKYTSNEAWRLPPSLSLASKLQRLDISNNRLEQLEHADLEKLSNLVSIKMSNNKITRLPPYFGRYTVLRSLNLSSNYLEAFPDYLCELKSLVDLDISFNSITALPNIGQLTTLERLWATNNNLSGSFDDGFEGLVNLKEIDIRFNAITNIDVVSRLPRLEQLMVGHNAISVFEGAFSKIRILHMDHNPLTRFDVTASVPSLTSLNVASAKLAQLDDDLFEKVPSLAKLNMDKNLFAAISPQIGKLRRLEYLSVAKNPLTLLPPTIGCLQELRYLDVRECNLKKLPVELWCCFRLDTLNVSSNVLESFPKPGPALQAPQLEIPTNGSKGSAAYPSLSSSPSYEELGKLENFSQRRPSQVPGSVMAAGGSPASATRKGSVASMYGPAGRRPSVLSRTPTDGTMTTITRKDSNVAQRLTVTFAGSLRQLYMADNRLEDDVFDEITLLPELRVLNLSWNELTEIPPRSLRRWPHLAELYLSGNDLASLPSDDLEVVSSLKVLHINGNKFQVLPAELKKVDKLAILDVGSNLLKYNVSNWPYDWNWTWNTNLKYLNFSGNKRLEIKPHSLFSNNGNREGADLTSFSTLQNMKVLGLMDVTLTISSIPDETEDRRVRTSGSVAGTMAYGMADSLGRNEHLSTIDMVVPKFRGHDSEIVLGLFDGQAMSNSGSKIAKFLHENFNYHFIEELSRLKAKIETPADALRRTFLALNKELATAASQSMDEREQRGSKLSHRGSAAAQTLGEDDLKSGGVATVMYLDNMELYVANVGDAQAMLMHSDGGFRILTRKHDPADPQERERIRDAGGYVSRHGKLNDVLDVSRAFGYTQMMPAVMAAPSVTQVTLNEQDEMILIASRDLWEYLTPDVVVDVARSERGDLMRAAQKLRDLAMAFGSSGKIMVMMIGVSELKKRERNRYRGQSLSMGPSQLQDDQILSTKRGKRPRDGPDDSTLGRLDQEIEAPTGEVSIVFTDIKNSTLLWETYPVAMRAAIKEHNLVMRRQLRILGGYEVKTEGDAFMVSFPTATSALLWCFSSQSRLLEANWPSEILNSIHGQEIHDADGNLIFRGLSVRMGIHWGTPVCETDPVTRRMDYFGPMVNRAARISAVADGGQITVSSEFIAEIHRIMETYTESDRSYSSGSEDTLGDDVMAQAIRSELRKLSGQGFEVNDLGERKLKGLENPEYIYTMFPHSLVGRLIIQQQRMEAEAAAASDDPGTLTRDSQLTTNIEIKNVLDLWNVSLRLEMLCSVLECPGSKCLKPPERAMLERMRDRGGEVTDRFLVNFVEHQVSRIETCITTLAFRNMVRPFDSKKNLLEQACPMGDIFRSISQQLAELKAFKERDGSSFGVA</sequence>
<feature type="compositionally biased region" description="Basic and acidic residues" evidence="17">
    <location>
        <begin position="423"/>
        <end position="434"/>
    </location>
</feature>
<keyword evidence="11" id="KW-0067">ATP-binding</keyword>
<dbReference type="GO" id="GO:0035556">
    <property type="term" value="P:intracellular signal transduction"/>
    <property type="evidence" value="ECO:0007669"/>
    <property type="project" value="InterPro"/>
</dbReference>
<dbReference type="PANTHER" id="PTHR48051:SF1">
    <property type="entry name" value="RAS SUPPRESSOR PROTEIN 1"/>
    <property type="match status" value="1"/>
</dbReference>
<dbReference type="InterPro" id="IPR003591">
    <property type="entry name" value="Leu-rich_rpt_typical-subtyp"/>
</dbReference>
<evidence type="ECO:0000259" key="20">
    <source>
        <dbReference type="PROSITE" id="PS51746"/>
    </source>
</evidence>
<evidence type="ECO:0000259" key="18">
    <source>
        <dbReference type="PROSITE" id="PS50125"/>
    </source>
</evidence>
<feature type="compositionally biased region" description="Polar residues" evidence="17">
    <location>
        <begin position="439"/>
        <end position="457"/>
    </location>
</feature>
<evidence type="ECO:0000256" key="12">
    <source>
        <dbReference type="ARBA" id="ARBA00022842"/>
    </source>
</evidence>
<feature type="compositionally biased region" description="Basic and acidic residues" evidence="17">
    <location>
        <begin position="297"/>
        <end position="309"/>
    </location>
</feature>
<dbReference type="PROSITE" id="PS51450">
    <property type="entry name" value="LRR"/>
    <property type="match status" value="5"/>
</dbReference>
<evidence type="ECO:0000256" key="10">
    <source>
        <dbReference type="ARBA" id="ARBA00022741"/>
    </source>
</evidence>
<dbReference type="FunFam" id="3.80.10.10:FF:000580">
    <property type="entry name" value="Adenylate cyclase AcyA"/>
    <property type="match status" value="1"/>
</dbReference>
<dbReference type="Proteomes" id="UP000324767">
    <property type="component" value="Unassembled WGS sequence"/>
</dbReference>
<dbReference type="SUPFAM" id="SSF81606">
    <property type="entry name" value="PP2C-like"/>
    <property type="match status" value="1"/>
</dbReference>
<dbReference type="CDD" id="cd07302">
    <property type="entry name" value="CHD"/>
    <property type="match status" value="1"/>
</dbReference>
<dbReference type="GO" id="GO:0000287">
    <property type="term" value="F:magnesium ion binding"/>
    <property type="evidence" value="ECO:0007669"/>
    <property type="project" value="InterPro"/>
</dbReference>
<dbReference type="InterPro" id="IPR000159">
    <property type="entry name" value="RA_dom"/>
</dbReference>
<feature type="region of interest" description="Disordered" evidence="17">
    <location>
        <begin position="1150"/>
        <end position="1197"/>
    </location>
</feature>
<name>A0A5M8PUC0_9LECA</name>
<feature type="domain" description="PPM-type phosphatase" evidence="20">
    <location>
        <begin position="1418"/>
        <end position="1697"/>
    </location>
</feature>
<evidence type="ECO:0000259" key="19">
    <source>
        <dbReference type="PROSITE" id="PS50200"/>
    </source>
</evidence>
<dbReference type="InterPro" id="IPR032675">
    <property type="entry name" value="LRR_dom_sf"/>
</dbReference>
<evidence type="ECO:0000256" key="9">
    <source>
        <dbReference type="ARBA" id="ARBA00022737"/>
    </source>
</evidence>
<dbReference type="InterPro" id="IPR001054">
    <property type="entry name" value="A/G_cyclase"/>
</dbReference>
<feature type="compositionally biased region" description="Basic and acidic residues" evidence="17">
    <location>
        <begin position="43"/>
        <end position="52"/>
    </location>
</feature>
<dbReference type="Gene3D" id="3.60.40.10">
    <property type="entry name" value="PPM-type phosphatase domain"/>
    <property type="match status" value="1"/>
</dbReference>
<feature type="compositionally biased region" description="Basic and acidic residues" evidence="17">
    <location>
        <begin position="331"/>
        <end position="344"/>
    </location>
</feature>
<keyword evidence="13" id="KW-0115">cAMP biosynthesis</keyword>
<comment type="cofactor">
    <cofactor evidence="2">
        <name>Mg(2+)</name>
        <dbReference type="ChEBI" id="CHEBI:18420"/>
    </cofactor>
</comment>
<dbReference type="CDD" id="cd17214">
    <property type="entry name" value="RA_CYR1_like"/>
    <property type="match status" value="1"/>
</dbReference>
<dbReference type="FunFam" id="3.60.40.10:FF:000055">
    <property type="entry name" value="Adenylate cyclase AcyA"/>
    <property type="match status" value="1"/>
</dbReference>
<organism evidence="21 22">
    <name type="scientific">Lasallia pustulata</name>
    <dbReference type="NCBI Taxonomy" id="136370"/>
    <lineage>
        <taxon>Eukaryota</taxon>
        <taxon>Fungi</taxon>
        <taxon>Dikarya</taxon>
        <taxon>Ascomycota</taxon>
        <taxon>Pezizomycotina</taxon>
        <taxon>Lecanoromycetes</taxon>
        <taxon>OSLEUM clade</taxon>
        <taxon>Umbilicariomycetidae</taxon>
        <taxon>Umbilicariales</taxon>
        <taxon>Umbilicariaceae</taxon>
        <taxon>Lasallia</taxon>
    </lineage>
</organism>
<reference evidence="21 22" key="1">
    <citation type="submission" date="2019-09" db="EMBL/GenBank/DDBJ databases">
        <title>The hologenome of the rock-dwelling lichen Lasallia pustulata.</title>
        <authorList>
            <person name="Greshake Tzovaras B."/>
            <person name="Segers F."/>
            <person name="Bicker A."/>
            <person name="Dal Grande F."/>
            <person name="Otte J."/>
            <person name="Hankeln T."/>
            <person name="Schmitt I."/>
            <person name="Ebersberger I."/>
        </authorList>
    </citation>
    <scope>NUCLEOTIDE SEQUENCE [LARGE SCALE GENOMIC DNA]</scope>
    <source>
        <strain evidence="21">A1-1</strain>
    </source>
</reference>
<dbReference type="PROSITE" id="PS50200">
    <property type="entry name" value="RA"/>
    <property type="match status" value="1"/>
</dbReference>
<feature type="compositionally biased region" description="Polar residues" evidence="17">
    <location>
        <begin position="212"/>
        <end position="225"/>
    </location>
</feature>
<dbReference type="Gene3D" id="3.80.10.10">
    <property type="entry name" value="Ribonuclease Inhibitor"/>
    <property type="match status" value="3"/>
</dbReference>
<keyword evidence="10" id="KW-0547">Nucleotide-binding</keyword>
<dbReference type="SUPFAM" id="SSF55073">
    <property type="entry name" value="Nucleotide cyclase"/>
    <property type="match status" value="1"/>
</dbReference>
<dbReference type="Pfam" id="PF00211">
    <property type="entry name" value="Guanylate_cyc"/>
    <property type="match status" value="1"/>
</dbReference>
<dbReference type="InterPro" id="IPR029787">
    <property type="entry name" value="Nucleotide_cyclase"/>
</dbReference>
<keyword evidence="9" id="KW-0677">Repeat</keyword>
<dbReference type="SMART" id="SM00364">
    <property type="entry name" value="LRR_BAC"/>
    <property type="match status" value="10"/>
</dbReference>
<comment type="similarity">
    <text evidence="4">Belongs to the adenylyl cyclase class-3 family.</text>
</comment>
<proteinExistence type="inferred from homology"/>
<dbReference type="Pfam" id="PF00481">
    <property type="entry name" value="PP2C"/>
    <property type="match status" value="1"/>
</dbReference>
<dbReference type="InterPro" id="IPR001611">
    <property type="entry name" value="Leu-rich_rpt"/>
</dbReference>
<comment type="catalytic activity">
    <reaction evidence="1">
        <text>ATP = 3',5'-cyclic AMP + diphosphate</text>
        <dbReference type="Rhea" id="RHEA:15389"/>
        <dbReference type="ChEBI" id="CHEBI:30616"/>
        <dbReference type="ChEBI" id="CHEBI:33019"/>
        <dbReference type="ChEBI" id="CHEBI:58165"/>
        <dbReference type="EC" id="4.6.1.1"/>
    </reaction>
</comment>
<dbReference type="SMART" id="SM00369">
    <property type="entry name" value="LRR_TYP"/>
    <property type="match status" value="12"/>
</dbReference>
<dbReference type="GO" id="GO:0005524">
    <property type="term" value="F:ATP binding"/>
    <property type="evidence" value="ECO:0007669"/>
    <property type="project" value="UniProtKB-KW"/>
</dbReference>
<dbReference type="GO" id="GO:0006171">
    <property type="term" value="P:cAMP biosynthetic process"/>
    <property type="evidence" value="ECO:0007669"/>
    <property type="project" value="UniProtKB-KW"/>
</dbReference>
<feature type="region of interest" description="Disordered" evidence="17">
    <location>
        <begin position="1510"/>
        <end position="1534"/>
    </location>
</feature>
<evidence type="ECO:0000256" key="2">
    <source>
        <dbReference type="ARBA" id="ARBA00001946"/>
    </source>
</evidence>
<evidence type="ECO:0000256" key="4">
    <source>
        <dbReference type="ARBA" id="ARBA00005381"/>
    </source>
</evidence>
<feature type="compositionally biased region" description="Polar residues" evidence="17">
    <location>
        <begin position="1709"/>
        <end position="1727"/>
    </location>
</feature>
<evidence type="ECO:0000256" key="13">
    <source>
        <dbReference type="ARBA" id="ARBA00022998"/>
    </source>
</evidence>
<feature type="compositionally biased region" description="Polar residues" evidence="17">
    <location>
        <begin position="105"/>
        <end position="117"/>
    </location>
</feature>
<feature type="region of interest" description="Disordered" evidence="17">
    <location>
        <begin position="1"/>
        <end position="269"/>
    </location>
</feature>
<dbReference type="PROSITE" id="PS50125">
    <property type="entry name" value="GUANYLATE_CYCLASE_2"/>
    <property type="match status" value="1"/>
</dbReference>
<evidence type="ECO:0000256" key="15">
    <source>
        <dbReference type="ARBA" id="ARBA00032597"/>
    </source>
</evidence>
<feature type="region of interest" description="Disordered" evidence="17">
    <location>
        <begin position="1112"/>
        <end position="1137"/>
    </location>
</feature>
<feature type="compositionally biased region" description="Basic and acidic residues" evidence="17">
    <location>
        <begin position="76"/>
        <end position="94"/>
    </location>
</feature>
<comment type="caution">
    <text evidence="21">The sequence shown here is derived from an EMBL/GenBank/DDBJ whole genome shotgun (WGS) entry which is preliminary data.</text>
</comment>
<dbReference type="InterPro" id="IPR055071">
    <property type="entry name" value="RA_PHLPP-like"/>
</dbReference>
<dbReference type="SMART" id="SM00332">
    <property type="entry name" value="PP2Cc"/>
    <property type="match status" value="1"/>
</dbReference>
<dbReference type="Pfam" id="PF23010">
    <property type="entry name" value="RA_3"/>
    <property type="match status" value="1"/>
</dbReference>
<dbReference type="SMART" id="SM00314">
    <property type="entry name" value="RA"/>
    <property type="match status" value="1"/>
</dbReference>
<dbReference type="EMBL" id="VXIT01000004">
    <property type="protein sequence ID" value="KAA6413152.1"/>
    <property type="molecule type" value="Genomic_DNA"/>
</dbReference>
<evidence type="ECO:0000256" key="6">
    <source>
        <dbReference type="ARBA" id="ARBA00021420"/>
    </source>
</evidence>
<dbReference type="InterPro" id="IPR050216">
    <property type="entry name" value="LRR_domain-containing"/>
</dbReference>
<dbReference type="Pfam" id="PF13855">
    <property type="entry name" value="LRR_8"/>
    <property type="match status" value="1"/>
</dbReference>
<dbReference type="InterPro" id="IPR055414">
    <property type="entry name" value="LRR_R13L4/SHOC2-like"/>
</dbReference>
<feature type="compositionally biased region" description="Basic residues" evidence="17">
    <location>
        <begin position="315"/>
        <end position="330"/>
    </location>
</feature>
<keyword evidence="14" id="KW-0456">Lyase</keyword>
<dbReference type="GO" id="GO:0005737">
    <property type="term" value="C:cytoplasm"/>
    <property type="evidence" value="ECO:0007669"/>
    <property type="project" value="TreeGrafter"/>
</dbReference>
<feature type="compositionally biased region" description="Basic and acidic residues" evidence="17">
    <location>
        <begin position="480"/>
        <end position="496"/>
    </location>
</feature>
<dbReference type="GO" id="GO:0004016">
    <property type="term" value="F:adenylate cyclase activity"/>
    <property type="evidence" value="ECO:0007669"/>
    <property type="project" value="UniProtKB-EC"/>
</dbReference>
<gene>
    <name evidence="21" type="ORF">FRX48_02896</name>
</gene>
<dbReference type="OrthoDB" id="2021138at2759"/>
<dbReference type="CDD" id="cd00143">
    <property type="entry name" value="PP2Cc"/>
    <property type="match status" value="1"/>
</dbReference>
<evidence type="ECO:0000256" key="14">
    <source>
        <dbReference type="ARBA" id="ARBA00023239"/>
    </source>
</evidence>
<feature type="compositionally biased region" description="Polar residues" evidence="17">
    <location>
        <begin position="244"/>
        <end position="256"/>
    </location>
</feature>
<dbReference type="EC" id="4.6.1.1" evidence="5"/>
<dbReference type="PANTHER" id="PTHR48051">
    <property type="match status" value="1"/>
</dbReference>
<feature type="compositionally biased region" description="Polar residues" evidence="17">
    <location>
        <begin position="368"/>
        <end position="405"/>
    </location>
</feature>
<dbReference type="InterPro" id="IPR001932">
    <property type="entry name" value="PPM-type_phosphatase-like_dom"/>
</dbReference>
<keyword evidence="7" id="KW-0433">Leucine-rich repeat</keyword>
<comment type="function">
    <text evidence="3">Plays essential roles in regulation of cellular metabolism by catalyzing the synthesis of a second messenger, cAMP.</text>
</comment>
<evidence type="ECO:0000256" key="7">
    <source>
        <dbReference type="ARBA" id="ARBA00022614"/>
    </source>
</evidence>
<evidence type="ECO:0000256" key="16">
    <source>
        <dbReference type="ARBA" id="ARBA00032637"/>
    </source>
</evidence>
<dbReference type="InterPro" id="IPR036457">
    <property type="entry name" value="PPM-type-like_dom_sf"/>
</dbReference>
<evidence type="ECO:0000256" key="8">
    <source>
        <dbReference type="ARBA" id="ARBA00022723"/>
    </source>
</evidence>
<dbReference type="SMART" id="SM00365">
    <property type="entry name" value="LRR_SD22"/>
    <property type="match status" value="6"/>
</dbReference>
<feature type="region of interest" description="Disordered" evidence="17">
    <location>
        <begin position="1706"/>
        <end position="1745"/>
    </location>
</feature>
<feature type="domain" description="Ras-associating" evidence="19">
    <location>
        <begin position="627"/>
        <end position="717"/>
    </location>
</feature>
<keyword evidence="8" id="KW-0479">Metal-binding</keyword>
<evidence type="ECO:0000313" key="22">
    <source>
        <dbReference type="Proteomes" id="UP000324767"/>
    </source>
</evidence>
<dbReference type="Pfam" id="PF23598">
    <property type="entry name" value="LRR_14"/>
    <property type="match status" value="1"/>
</dbReference>
<evidence type="ECO:0000256" key="1">
    <source>
        <dbReference type="ARBA" id="ARBA00001593"/>
    </source>
</evidence>
<dbReference type="FunFam" id="3.80.10.10:FF:000220">
    <property type="entry name" value="Adenylate cyclase AcyA"/>
    <property type="match status" value="1"/>
</dbReference>
<evidence type="ECO:0000313" key="21">
    <source>
        <dbReference type="EMBL" id="KAA6413152.1"/>
    </source>
</evidence>
<dbReference type="SMART" id="SM00789">
    <property type="entry name" value="Ad_cyc_g-alpha"/>
    <property type="match status" value="1"/>
</dbReference>
<dbReference type="PROSITE" id="PS51746">
    <property type="entry name" value="PPM_2"/>
    <property type="match status" value="1"/>
</dbReference>